<dbReference type="EMBL" id="JANSUY010000005">
    <property type="protein sequence ID" value="MCR9015362.1"/>
    <property type="molecule type" value="Genomic_DNA"/>
</dbReference>
<comment type="caution">
    <text evidence="2">The sequence shown here is derived from an EMBL/GenBank/DDBJ whole genome shotgun (WGS) entry which is preliminary data.</text>
</comment>
<dbReference type="AlphaFoldDB" id="A0A9X2SYH7"/>
<dbReference type="PANTHER" id="PTHR33490:SF1">
    <property type="entry name" value="SLL1233 PROTEIN"/>
    <property type="match status" value="1"/>
</dbReference>
<evidence type="ECO:0000313" key="2">
    <source>
        <dbReference type="EMBL" id="MCR9015362.1"/>
    </source>
</evidence>
<protein>
    <submittedName>
        <fullName evidence="2">Transglutaminase family protein</fullName>
    </submittedName>
</protein>
<evidence type="ECO:0000259" key="1">
    <source>
        <dbReference type="SMART" id="SM00460"/>
    </source>
</evidence>
<dbReference type="InterPro" id="IPR013589">
    <property type="entry name" value="Bac_transglu_N"/>
</dbReference>
<dbReference type="Gene3D" id="3.10.620.30">
    <property type="match status" value="1"/>
</dbReference>
<proteinExistence type="predicted"/>
<feature type="domain" description="Transglutaminase-like" evidence="1">
    <location>
        <begin position="171"/>
        <end position="235"/>
    </location>
</feature>
<dbReference type="InterPro" id="IPR038765">
    <property type="entry name" value="Papain-like_cys_pep_sf"/>
</dbReference>
<dbReference type="PANTHER" id="PTHR33490">
    <property type="entry name" value="BLR5614 PROTEIN-RELATED"/>
    <property type="match status" value="1"/>
</dbReference>
<keyword evidence="3" id="KW-1185">Reference proteome</keyword>
<dbReference type="Pfam" id="PF08379">
    <property type="entry name" value="Bact_transglu_N"/>
    <property type="match status" value="1"/>
</dbReference>
<dbReference type="Pfam" id="PF01841">
    <property type="entry name" value="Transglut_core"/>
    <property type="match status" value="1"/>
</dbReference>
<organism evidence="2 3">
    <name type="scientific">Aquiflexum gelatinilyticum</name>
    <dbReference type="NCBI Taxonomy" id="2961943"/>
    <lineage>
        <taxon>Bacteria</taxon>
        <taxon>Pseudomonadati</taxon>
        <taxon>Bacteroidota</taxon>
        <taxon>Cytophagia</taxon>
        <taxon>Cytophagales</taxon>
        <taxon>Cyclobacteriaceae</taxon>
        <taxon>Aquiflexum</taxon>
    </lineage>
</organism>
<gene>
    <name evidence="2" type="ORF">NU887_09975</name>
</gene>
<dbReference type="RefSeq" id="WP_258423219.1">
    <property type="nucleotide sequence ID" value="NZ_JANSUY010000005.1"/>
</dbReference>
<sequence>MKLRIRHSTRYTYDQKVQLNIHEFYLIPLQRFYFKVLNSNWTVFPTPLGFHERINFENNPYFQAWFTGESDFLEIKSDFEIEVGEFNPYGFIIQPQPVFPFETFSYPEEVRDYLRIYIEGEKLPGLDEFVKSIMKESDGLVGFLVLLLAKIHSNWEHIIRHEEGIMPLGEIFESKIGSCRDLSWMLMSMLRSIGLACRFVSGYAFNPELDAGHELHAWVEVFLPGASWIGLDPSLGLLADSRYIPLAISYDPKFASPVIGNYGGASQSHLTTDVVIKVV</sequence>
<dbReference type="Proteomes" id="UP001142175">
    <property type="component" value="Unassembled WGS sequence"/>
</dbReference>
<accession>A0A9X2SYH7</accession>
<dbReference type="SMART" id="SM00460">
    <property type="entry name" value="TGc"/>
    <property type="match status" value="1"/>
</dbReference>
<dbReference type="InterPro" id="IPR002931">
    <property type="entry name" value="Transglutaminase-like"/>
</dbReference>
<reference evidence="2" key="1">
    <citation type="submission" date="2022-08" db="EMBL/GenBank/DDBJ databases">
        <authorList>
            <person name="Zhang D."/>
        </authorList>
    </citation>
    <scope>NUCLEOTIDE SEQUENCE</scope>
    <source>
        <strain evidence="2">XJ19-11</strain>
    </source>
</reference>
<dbReference type="SUPFAM" id="SSF54001">
    <property type="entry name" value="Cysteine proteinases"/>
    <property type="match status" value="1"/>
</dbReference>
<name>A0A9X2SYH7_9BACT</name>
<evidence type="ECO:0000313" key="3">
    <source>
        <dbReference type="Proteomes" id="UP001142175"/>
    </source>
</evidence>